<accession>A0A7L6N438</accession>
<dbReference type="Pfam" id="PF02579">
    <property type="entry name" value="Nitro_FeMo-Co"/>
    <property type="match status" value="1"/>
</dbReference>
<dbReference type="AlphaFoldDB" id="A0A7L6N438"/>
<evidence type="ECO:0000313" key="2">
    <source>
        <dbReference type="EMBL" id="QLY39339.1"/>
    </source>
</evidence>
<gene>
    <name evidence="2" type="ORF">HF295_00090</name>
</gene>
<dbReference type="Proteomes" id="UP000512167">
    <property type="component" value="Chromosome"/>
</dbReference>
<proteinExistence type="predicted"/>
<sequence length="112" mass="12535">MKVALSTKNNMVTEHFGHCDYFIVYEIENKEIIGSFLIKNPPHQKGHLPKFLKENGIDVVIAGGIGAMAVNLLEELNIQVIMNVCGHADEVIKKYINNELKSNGEPCSDHHH</sequence>
<protein>
    <submittedName>
        <fullName evidence="2">Dinitrogenase iron-molybdenum cofactor</fullName>
    </submittedName>
</protein>
<dbReference type="RefSeq" id="WP_312031805.1">
    <property type="nucleotide sequence ID" value="NZ_CP051151.1"/>
</dbReference>
<name>A0A7L6N438_9MOLU</name>
<dbReference type="InterPro" id="IPR033913">
    <property type="entry name" value="MTH1175_dom"/>
</dbReference>
<keyword evidence="3" id="KW-1185">Reference proteome</keyword>
<reference evidence="2 3" key="1">
    <citation type="submission" date="2020-04" db="EMBL/GenBank/DDBJ databases">
        <authorList>
            <person name="Zheng R.K."/>
            <person name="Sun C.M."/>
        </authorList>
    </citation>
    <scope>NUCLEOTIDE SEQUENCE [LARGE SCALE GENOMIC DNA]</scope>
    <source>
        <strain evidence="3">zrk29</strain>
    </source>
</reference>
<dbReference type="CDD" id="cd00851">
    <property type="entry name" value="MTH1175"/>
    <property type="match status" value="1"/>
</dbReference>
<dbReference type="EMBL" id="CP051151">
    <property type="protein sequence ID" value="QLY39339.1"/>
    <property type="molecule type" value="Genomic_DNA"/>
</dbReference>
<dbReference type="PANTHER" id="PTHR42983">
    <property type="entry name" value="DINITROGENASE IRON-MOLYBDENUM COFACTOR PROTEIN-RELATED"/>
    <property type="match status" value="1"/>
</dbReference>
<dbReference type="Gene3D" id="3.30.420.130">
    <property type="entry name" value="Dinitrogenase iron-molybdenum cofactor biosynthesis domain"/>
    <property type="match status" value="1"/>
</dbReference>
<dbReference type="KEGG" id="tbk:HF295_00090"/>
<organism evidence="2 3">
    <name type="scientific">Hujiaoplasma nucleasis</name>
    <dbReference type="NCBI Taxonomy" id="2725268"/>
    <lineage>
        <taxon>Bacteria</taxon>
        <taxon>Bacillati</taxon>
        <taxon>Mycoplasmatota</taxon>
        <taxon>Mollicutes</taxon>
        <taxon>Candidatus Izemoplasmatales</taxon>
        <taxon>Hujiaoplasmataceae</taxon>
        <taxon>Hujiaoplasma</taxon>
    </lineage>
</organism>
<evidence type="ECO:0000259" key="1">
    <source>
        <dbReference type="Pfam" id="PF02579"/>
    </source>
</evidence>
<dbReference type="SUPFAM" id="SSF53146">
    <property type="entry name" value="Nitrogenase accessory factor-like"/>
    <property type="match status" value="1"/>
</dbReference>
<feature type="domain" description="Dinitrogenase iron-molybdenum cofactor biosynthesis" evidence="1">
    <location>
        <begin position="9"/>
        <end position="96"/>
    </location>
</feature>
<dbReference type="PANTHER" id="PTHR42983:SF1">
    <property type="entry name" value="IRON-MOLYBDENUM PROTEIN"/>
    <property type="match status" value="1"/>
</dbReference>
<dbReference type="InterPro" id="IPR036105">
    <property type="entry name" value="DiNase_FeMo-co_biosyn_sf"/>
</dbReference>
<dbReference type="InterPro" id="IPR003731">
    <property type="entry name" value="Di-Nase_FeMo-co_biosynth"/>
</dbReference>
<evidence type="ECO:0000313" key="3">
    <source>
        <dbReference type="Proteomes" id="UP000512167"/>
    </source>
</evidence>